<dbReference type="NCBIfam" id="TIGR02098">
    <property type="entry name" value="MJ0042_CXXC"/>
    <property type="match status" value="1"/>
</dbReference>
<feature type="region of interest" description="Disordered" evidence="1">
    <location>
        <begin position="121"/>
        <end position="147"/>
    </location>
</feature>
<reference evidence="4" key="1">
    <citation type="journal article" date="2014" name="Int. J. Syst. Evol. Microbiol.">
        <title>Complete genome of a new Firmicutes species belonging to the dominant human colonic microbiota ('Ruminococcus bicirculans') reveals two chromosomes and a selective capacity to utilize plant glucans.</title>
        <authorList>
            <consortium name="NISC Comparative Sequencing Program"/>
            <person name="Wegmann U."/>
            <person name="Louis P."/>
            <person name="Goesmann A."/>
            <person name="Henrissat B."/>
            <person name="Duncan S.H."/>
            <person name="Flint H.J."/>
        </authorList>
    </citation>
    <scope>NUCLEOTIDE SEQUENCE</scope>
    <source>
        <strain evidence="4">NBRC 108216</strain>
    </source>
</reference>
<keyword evidence="2" id="KW-0472">Membrane</keyword>
<gene>
    <name evidence="4" type="ORF">GCM10007854_06930</name>
</gene>
<evidence type="ECO:0000256" key="1">
    <source>
        <dbReference type="SAM" id="MobiDB-lite"/>
    </source>
</evidence>
<dbReference type="Pfam" id="PF11906">
    <property type="entry name" value="DUF3426"/>
    <property type="match status" value="1"/>
</dbReference>
<evidence type="ECO:0000313" key="5">
    <source>
        <dbReference type="Proteomes" id="UP001161390"/>
    </source>
</evidence>
<feature type="region of interest" description="Disordered" evidence="1">
    <location>
        <begin position="64"/>
        <end position="100"/>
    </location>
</feature>
<organism evidence="4 5">
    <name type="scientific">Algimonas porphyrae</name>
    <dbReference type="NCBI Taxonomy" id="1128113"/>
    <lineage>
        <taxon>Bacteria</taxon>
        <taxon>Pseudomonadati</taxon>
        <taxon>Pseudomonadota</taxon>
        <taxon>Alphaproteobacteria</taxon>
        <taxon>Maricaulales</taxon>
        <taxon>Robiginitomaculaceae</taxon>
        <taxon>Algimonas</taxon>
    </lineage>
</organism>
<dbReference type="Pfam" id="PF13717">
    <property type="entry name" value="Zn_ribbon_4"/>
    <property type="match status" value="1"/>
</dbReference>
<name>A0ABQ5UX54_9PROT</name>
<proteinExistence type="predicted"/>
<keyword evidence="2" id="KW-1133">Transmembrane helix</keyword>
<protein>
    <submittedName>
        <fullName evidence="4">Thioredoxin</fullName>
    </submittedName>
</protein>
<dbReference type="Proteomes" id="UP001161390">
    <property type="component" value="Unassembled WGS sequence"/>
</dbReference>
<dbReference type="InterPro" id="IPR011723">
    <property type="entry name" value="Znf/thioredoxin_put"/>
</dbReference>
<dbReference type="InterPro" id="IPR021834">
    <property type="entry name" value="DUF3426"/>
</dbReference>
<dbReference type="EMBL" id="BSNJ01000001">
    <property type="protein sequence ID" value="GLQ19738.1"/>
    <property type="molecule type" value="Genomic_DNA"/>
</dbReference>
<feature type="transmembrane region" description="Helical" evidence="2">
    <location>
        <begin position="177"/>
        <end position="196"/>
    </location>
</feature>
<comment type="caution">
    <text evidence="4">The sequence shown here is derived from an EMBL/GenBank/DDBJ whole genome shotgun (WGS) entry which is preliminary data.</text>
</comment>
<accession>A0ABQ5UX54</accession>
<evidence type="ECO:0000256" key="2">
    <source>
        <dbReference type="SAM" id="Phobius"/>
    </source>
</evidence>
<feature type="domain" description="Zinc finger/thioredoxin putative" evidence="3">
    <location>
        <begin position="7"/>
        <end position="39"/>
    </location>
</feature>
<reference evidence="4" key="2">
    <citation type="submission" date="2023-01" db="EMBL/GenBank/DDBJ databases">
        <title>Draft genome sequence of Algimonas porphyrae strain NBRC 108216.</title>
        <authorList>
            <person name="Sun Q."/>
            <person name="Mori K."/>
        </authorList>
    </citation>
    <scope>NUCLEOTIDE SEQUENCE</scope>
    <source>
        <strain evidence="4">NBRC 108216</strain>
    </source>
</reference>
<keyword evidence="5" id="KW-1185">Reference proteome</keyword>
<dbReference type="RefSeq" id="WP_284369651.1">
    <property type="nucleotide sequence ID" value="NZ_BSNJ01000001.1"/>
</dbReference>
<keyword evidence="2" id="KW-0812">Transmembrane</keyword>
<feature type="compositionally biased region" description="Polar residues" evidence="1">
    <location>
        <begin position="136"/>
        <end position="147"/>
    </location>
</feature>
<evidence type="ECO:0000313" key="4">
    <source>
        <dbReference type="EMBL" id="GLQ19738.1"/>
    </source>
</evidence>
<sequence>MSEIVLTCPACATRYKADVESIGPNGRTVRCARCEEVWFQPSPDMVADAVTDTPIDPQALAHADNEQDDTMGGEAGQSMSPRHERSQSANSLPAGSDADSRGAIGGFGSVPVAVTSDGSGQVAASAGTVNPAASAGPSSITDESQASVAPLPDALGADVMMRDRADQAKLAKRRRTILIIWLVPLIIVLLAAIIAWTQRQAIVNRIPQMATLYQALGEEVRVGGLKLDPPSATILEEDGVAVIRIDSVLYNLTSKTLPVPLIELTLHDDLGQSLAQWYVEPSQTQIAPKGQIPISTNYTDPPSGAVGVRYRLMNEGRAA</sequence>
<evidence type="ECO:0000259" key="3">
    <source>
        <dbReference type="Pfam" id="PF13717"/>
    </source>
</evidence>